<dbReference type="InterPro" id="IPR050091">
    <property type="entry name" value="PKS_NRPS_Biosynth_Enz"/>
</dbReference>
<organism evidence="3 4">
    <name type="scientific">Lachnellula cervina</name>
    <dbReference type="NCBI Taxonomy" id="1316786"/>
    <lineage>
        <taxon>Eukaryota</taxon>
        <taxon>Fungi</taxon>
        <taxon>Dikarya</taxon>
        <taxon>Ascomycota</taxon>
        <taxon>Pezizomycotina</taxon>
        <taxon>Leotiomycetes</taxon>
        <taxon>Helotiales</taxon>
        <taxon>Lachnaceae</taxon>
        <taxon>Lachnellula</taxon>
    </lineage>
</organism>
<dbReference type="SMART" id="SM00825">
    <property type="entry name" value="PKS_KS"/>
    <property type="match status" value="1"/>
</dbReference>
<keyword evidence="4" id="KW-1185">Reference proteome</keyword>
<proteinExistence type="predicted"/>
<dbReference type="InterPro" id="IPR014031">
    <property type="entry name" value="Ketoacyl_synth_C"/>
</dbReference>
<evidence type="ECO:0000256" key="1">
    <source>
        <dbReference type="ARBA" id="ARBA00022679"/>
    </source>
</evidence>
<comment type="caution">
    <text evidence="3">The sequence shown here is derived from an EMBL/GenBank/DDBJ whole genome shotgun (WGS) entry which is preliminary data.</text>
</comment>
<dbReference type="InterPro" id="IPR020841">
    <property type="entry name" value="PKS_Beta-ketoAc_synthase_dom"/>
</dbReference>
<gene>
    <name evidence="3" type="primary">sol1_3</name>
    <name evidence="3" type="ORF">LCER1_G003698</name>
</gene>
<dbReference type="AlphaFoldDB" id="A0A7D8YLX7"/>
<dbReference type="Proteomes" id="UP000481288">
    <property type="component" value="Unassembled WGS sequence"/>
</dbReference>
<dbReference type="PROSITE" id="PS52004">
    <property type="entry name" value="KS3_2"/>
    <property type="match status" value="1"/>
</dbReference>
<dbReference type="OrthoDB" id="329835at2759"/>
<dbReference type="Gene3D" id="3.40.47.10">
    <property type="match status" value="1"/>
</dbReference>
<dbReference type="PROSITE" id="PS00606">
    <property type="entry name" value="KS3_1"/>
    <property type="match status" value="1"/>
</dbReference>
<dbReference type="GO" id="GO:0006633">
    <property type="term" value="P:fatty acid biosynthetic process"/>
    <property type="evidence" value="ECO:0007669"/>
    <property type="project" value="InterPro"/>
</dbReference>
<dbReference type="InterPro" id="IPR016039">
    <property type="entry name" value="Thiolase-like"/>
</dbReference>
<evidence type="ECO:0000313" key="3">
    <source>
        <dbReference type="EMBL" id="TVY53728.1"/>
    </source>
</evidence>
<name>A0A7D8YLX7_9HELO</name>
<accession>A0A7D8YLX7</accession>
<dbReference type="PANTHER" id="PTHR43775">
    <property type="entry name" value="FATTY ACID SYNTHASE"/>
    <property type="match status" value="1"/>
</dbReference>
<sequence>MAFSKETPQPIALIGMSCRLPGGVSSTSQLWDLLANGKSSLSEIPKSRFNVDAFYNSDSTKTGTISGNGGYFLEGDIRLFDNAFFGLNNLETKYIDPQQRQLLEIVYECFESAGVTLEEVSGANVGCYVANFTTDFVNIQAKDPDTYHRYSATGFGPTILANRISYTFNLQGPSVVLDTACSSSLYALHMACASLNAGECDSAIVAGANLIQSPEAYIAMTKAGVLSSTSISHTFDASADGYGRGEGIAALYLKRMGSLKASDPVRSIIRGTAVNSNGHTSGITMPGKSGQEGVIRKAYSMVGLSLDSTSYVETHGTGTSVGDPIEVEAISKCFSTKCSQPLLIGSVKPNVGHGEAVSGITSIIKATLSLEHQIIPPTIGIRNLNPQLKLEERNIRVVTAPEPWPTVAVERISVNSFGYGGANAHAILDSARTHIPSYRQDVCNNVEAADIALILPFSANNVESLTRNIEAVMASDAASKN</sequence>
<dbReference type="GO" id="GO:0004312">
    <property type="term" value="F:fatty acid synthase activity"/>
    <property type="evidence" value="ECO:0007669"/>
    <property type="project" value="TreeGrafter"/>
</dbReference>
<dbReference type="Pfam" id="PF00109">
    <property type="entry name" value="ketoacyl-synt"/>
    <property type="match status" value="1"/>
</dbReference>
<dbReference type="PANTHER" id="PTHR43775:SF50">
    <property type="entry name" value="HIGHLY REDUCING POLYKETIDE SYNTHASE SRDA"/>
    <property type="match status" value="1"/>
</dbReference>
<dbReference type="GO" id="GO:0004315">
    <property type="term" value="F:3-oxoacyl-[acyl-carrier-protein] synthase activity"/>
    <property type="evidence" value="ECO:0007669"/>
    <property type="project" value="InterPro"/>
</dbReference>
<dbReference type="SUPFAM" id="SSF53901">
    <property type="entry name" value="Thiolase-like"/>
    <property type="match status" value="1"/>
</dbReference>
<dbReference type="InterPro" id="IPR014030">
    <property type="entry name" value="Ketoacyl_synth_N"/>
</dbReference>
<dbReference type="CDD" id="cd00833">
    <property type="entry name" value="PKS"/>
    <property type="match status" value="1"/>
</dbReference>
<dbReference type="Pfam" id="PF16197">
    <property type="entry name" value="KAsynt_C_assoc"/>
    <property type="match status" value="1"/>
</dbReference>
<dbReference type="GO" id="GO:0044550">
    <property type="term" value="P:secondary metabolite biosynthetic process"/>
    <property type="evidence" value="ECO:0007669"/>
    <property type="project" value="TreeGrafter"/>
</dbReference>
<keyword evidence="1" id="KW-0808">Transferase</keyword>
<evidence type="ECO:0000259" key="2">
    <source>
        <dbReference type="PROSITE" id="PS52004"/>
    </source>
</evidence>
<dbReference type="InterPro" id="IPR032821">
    <property type="entry name" value="PKS_assoc"/>
</dbReference>
<reference evidence="3 4" key="1">
    <citation type="submission" date="2018-05" db="EMBL/GenBank/DDBJ databases">
        <title>Whole genome sequencing for identification of molecular markers to develop diagnostic detection tools for the regulated plant pathogen Lachnellula willkommii.</title>
        <authorList>
            <person name="Giroux E."/>
            <person name="Bilodeau G."/>
        </authorList>
    </citation>
    <scope>NUCLEOTIDE SEQUENCE [LARGE SCALE GENOMIC DNA]</scope>
    <source>
        <strain evidence="3 4">CBS 625.97</strain>
    </source>
</reference>
<dbReference type="Pfam" id="PF02801">
    <property type="entry name" value="Ketoacyl-synt_C"/>
    <property type="match status" value="1"/>
</dbReference>
<dbReference type="InterPro" id="IPR018201">
    <property type="entry name" value="Ketoacyl_synth_AS"/>
</dbReference>
<dbReference type="PROSITE" id="PS51257">
    <property type="entry name" value="PROKAR_LIPOPROTEIN"/>
    <property type="match status" value="1"/>
</dbReference>
<protein>
    <submittedName>
        <fullName evidence="3">Prosolanapyrone synthase</fullName>
    </submittedName>
</protein>
<feature type="non-terminal residue" evidence="3">
    <location>
        <position position="481"/>
    </location>
</feature>
<evidence type="ECO:0000313" key="4">
    <source>
        <dbReference type="Proteomes" id="UP000481288"/>
    </source>
</evidence>
<feature type="domain" description="Ketosynthase family 3 (KS3)" evidence="2">
    <location>
        <begin position="8"/>
        <end position="430"/>
    </location>
</feature>
<dbReference type="EMBL" id="QGMG01000419">
    <property type="protein sequence ID" value="TVY53728.1"/>
    <property type="molecule type" value="Genomic_DNA"/>
</dbReference>